<keyword evidence="2" id="KW-0479">Metal-binding</keyword>
<evidence type="ECO:0000256" key="3">
    <source>
        <dbReference type="ARBA" id="ARBA00022801"/>
    </source>
</evidence>
<dbReference type="SUPFAM" id="SSF53098">
    <property type="entry name" value="Ribonuclease H-like"/>
    <property type="match status" value="1"/>
</dbReference>
<evidence type="ECO:0000259" key="6">
    <source>
        <dbReference type="PROSITE" id="PS50994"/>
    </source>
</evidence>
<dbReference type="InterPro" id="IPR054722">
    <property type="entry name" value="PolX-like_BBD"/>
</dbReference>
<keyword evidence="1" id="KW-0645">Protease</keyword>
<dbReference type="InterPro" id="IPR001584">
    <property type="entry name" value="Integrase_cat-core"/>
</dbReference>
<evidence type="ECO:0000313" key="7">
    <source>
        <dbReference type="EMBL" id="GEU83761.1"/>
    </source>
</evidence>
<feature type="compositionally biased region" description="Pro residues" evidence="5">
    <location>
        <begin position="998"/>
        <end position="1009"/>
    </location>
</feature>
<proteinExistence type="predicted"/>
<dbReference type="InterPro" id="IPR012337">
    <property type="entry name" value="RNaseH-like_sf"/>
</dbReference>
<dbReference type="GO" id="GO:0046872">
    <property type="term" value="F:metal ion binding"/>
    <property type="evidence" value="ECO:0007669"/>
    <property type="project" value="UniProtKB-KW"/>
</dbReference>
<dbReference type="InterPro" id="IPR039537">
    <property type="entry name" value="Retrotran_Ty1/copia-like"/>
</dbReference>
<dbReference type="GO" id="GO:0006508">
    <property type="term" value="P:proteolysis"/>
    <property type="evidence" value="ECO:0007669"/>
    <property type="project" value="UniProtKB-KW"/>
</dbReference>
<dbReference type="GO" id="GO:0003676">
    <property type="term" value="F:nucleic acid binding"/>
    <property type="evidence" value="ECO:0007669"/>
    <property type="project" value="InterPro"/>
</dbReference>
<evidence type="ECO:0000256" key="2">
    <source>
        <dbReference type="ARBA" id="ARBA00022723"/>
    </source>
</evidence>
<evidence type="ECO:0000256" key="1">
    <source>
        <dbReference type="ARBA" id="ARBA00022670"/>
    </source>
</evidence>
<dbReference type="GO" id="GO:0015074">
    <property type="term" value="P:DNA integration"/>
    <property type="evidence" value="ECO:0007669"/>
    <property type="project" value="InterPro"/>
</dbReference>
<comment type="caution">
    <text evidence="7">The sequence shown here is derived from an EMBL/GenBank/DDBJ whole genome shotgun (WGS) entry which is preliminary data.</text>
</comment>
<keyword evidence="4" id="KW-0175">Coiled coil</keyword>
<dbReference type="PANTHER" id="PTHR42648:SF32">
    <property type="entry name" value="RIBONUCLEASE H-LIKE DOMAIN, GAG-PRE-INTEGRASE DOMAIN PROTEIN-RELATED"/>
    <property type="match status" value="1"/>
</dbReference>
<dbReference type="PROSITE" id="PS50994">
    <property type="entry name" value="INTEGRASE"/>
    <property type="match status" value="1"/>
</dbReference>
<feature type="region of interest" description="Disordered" evidence="5">
    <location>
        <begin position="989"/>
        <end position="1027"/>
    </location>
</feature>
<evidence type="ECO:0000256" key="5">
    <source>
        <dbReference type="SAM" id="MobiDB-lite"/>
    </source>
</evidence>
<dbReference type="GO" id="GO:0008233">
    <property type="term" value="F:peptidase activity"/>
    <property type="evidence" value="ECO:0007669"/>
    <property type="project" value="UniProtKB-KW"/>
</dbReference>
<reference evidence="7" key="1">
    <citation type="journal article" date="2019" name="Sci. Rep.">
        <title>Draft genome of Tanacetum cinerariifolium, the natural source of mosquito coil.</title>
        <authorList>
            <person name="Yamashiro T."/>
            <person name="Shiraishi A."/>
            <person name="Satake H."/>
            <person name="Nakayama K."/>
        </authorList>
    </citation>
    <scope>NUCLEOTIDE SEQUENCE</scope>
</reference>
<organism evidence="7">
    <name type="scientific">Tanacetum cinerariifolium</name>
    <name type="common">Dalmatian daisy</name>
    <name type="synonym">Chrysanthemum cinerariifolium</name>
    <dbReference type="NCBI Taxonomy" id="118510"/>
    <lineage>
        <taxon>Eukaryota</taxon>
        <taxon>Viridiplantae</taxon>
        <taxon>Streptophyta</taxon>
        <taxon>Embryophyta</taxon>
        <taxon>Tracheophyta</taxon>
        <taxon>Spermatophyta</taxon>
        <taxon>Magnoliopsida</taxon>
        <taxon>eudicotyledons</taxon>
        <taxon>Gunneridae</taxon>
        <taxon>Pentapetalae</taxon>
        <taxon>asterids</taxon>
        <taxon>campanulids</taxon>
        <taxon>Asterales</taxon>
        <taxon>Asteraceae</taxon>
        <taxon>Asteroideae</taxon>
        <taxon>Anthemideae</taxon>
        <taxon>Anthemidinae</taxon>
        <taxon>Tanacetum</taxon>
    </lineage>
</organism>
<dbReference type="Gene3D" id="3.30.420.10">
    <property type="entry name" value="Ribonuclease H-like superfamily/Ribonuclease H"/>
    <property type="match status" value="2"/>
</dbReference>
<accession>A0A6L2NC30</accession>
<dbReference type="Pfam" id="PF22936">
    <property type="entry name" value="Pol_BBD"/>
    <property type="match status" value="1"/>
</dbReference>
<feature type="region of interest" description="Disordered" evidence="5">
    <location>
        <begin position="1225"/>
        <end position="1260"/>
    </location>
</feature>
<feature type="region of interest" description="Disordered" evidence="5">
    <location>
        <begin position="33"/>
        <end position="68"/>
    </location>
</feature>
<name>A0A6L2NC30_TANCI</name>
<feature type="coiled-coil region" evidence="4">
    <location>
        <begin position="1049"/>
        <end position="1076"/>
    </location>
</feature>
<dbReference type="Pfam" id="PF13976">
    <property type="entry name" value="gag_pre-integrs"/>
    <property type="match status" value="2"/>
</dbReference>
<dbReference type="InterPro" id="IPR013103">
    <property type="entry name" value="RVT_2"/>
</dbReference>
<dbReference type="Pfam" id="PF07727">
    <property type="entry name" value="RVT_2"/>
    <property type="match status" value="1"/>
</dbReference>
<evidence type="ECO:0000256" key="4">
    <source>
        <dbReference type="SAM" id="Coils"/>
    </source>
</evidence>
<dbReference type="EMBL" id="BKCJ010008747">
    <property type="protein sequence ID" value="GEU83761.1"/>
    <property type="molecule type" value="Genomic_DNA"/>
</dbReference>
<dbReference type="PANTHER" id="PTHR42648">
    <property type="entry name" value="TRANSPOSASE, PUTATIVE-RELATED"/>
    <property type="match status" value="1"/>
</dbReference>
<sequence length="1287" mass="143604">MTLLNPQRHVVPTSVLTQSMLVPITAVRPVTTTVPKPAMPRPRPAQPIFTKPHSPPRRHIDRSPSLKASNFPPKVTAVKAPIVNAVKKLNGGYVAFGGNPKGGKISGKFKIRIAKLDFDDVYFVQELKFNLLSVSQMGDKKNNVLFTDTECLVLSPDFKLPDENQVLLKVHRENNMYNVDLKNIVPSGDLTCFFEKATLDESNLWHRRLGHINFKKMNKLVKGNLVRGLPTKVFETDHTCVACKKGKQHKASCKTKLVSSVNQPLQRLHMDLFGPTFVKSLNKKSYCLVVIDDYSRMKGIKREFSVPRTPQQNSIVERKNRTLIEAARTMLADLLLPIPFWAEAVNTACYVQKRVLVTKPQNKTLYELLHGRTPNKGVIDSGCSRNMTGNMSYLSDFKKLNGGYVAFEGNPKGGKISRKGKIRTGKLDFDDVYFVKELKFNLFSVSQMCDKKNSVLFTDIECLVLSPEFKLPNENQVLLRVPREKNMYNVNLKNIVPSGDLTCLFEKATIDESNLWHRRLGHINFKTINKLVKGNLVRGLPTKVFENDNTCVACKKGQMATGKENSNPFMAATQTRRMTRVAQDQGGLSQINNDDFHTSYASFMGFMVYQMDVKSAFLYGTIKEEVYVCQPPRFEDPDYPGKVYKVVKELYGLHQARRACMKSLKRMLHVINILSAGSLTTPQMVLYSPCLTHIKNWLVQIKRSLDVDIEPSELQKVVEVVTTAKLITEVVIADSATITAAAPQLTTTAAPTLTTAPSAARRRKGVVIRDPKESSTPFTIIQTEAKSKDNGTATGVNTPRSDEDRLKLIESMVFLLNKGVCDEFRFNAARLSKLLLSRKLKRSGDVTKLQALVDKKRIVITKEVIREILQLNDAEGVICLPNEEIFAGLAGMGYEKPSTKLTFYKAFLSTQWKFFIHMILYSLSAKRTSWNKFSFAMASALICLSTGLGKVSQGLRHLFLRVCLQLGMIFEEVEAQVLAQGDDVQEPAAEEVATDVVPPTPTSPSPSSPVIPSLPSHQPPCPPQPQDAEGLSLLFQRVLDTCSALALRVEGLKNDKAAQQLEIVKLKARVKKLEKINKVKSSKLRRLKKVGTSQRVESSDDVENVFNQGRIIVDMDQDEGIKLVTAQEKDAEVKGRHADKQANIYNIDLDHSSKVLSMQEDDTEVQEAVEVVTTAKLMTEVVTAAATTQVAAAGTPIPAAKPKTLTITAAHAVSTTRRKGVVIRDPEEELPSDTPAETPKVKGKGKGILIEAPKPMKKKDQIEMDAEYARKLQEEINKEHEEAYKKY</sequence>
<keyword evidence="3" id="KW-0378">Hydrolase</keyword>
<feature type="domain" description="Integrase catalytic" evidence="6">
    <location>
        <begin position="275"/>
        <end position="382"/>
    </location>
</feature>
<protein>
    <recommendedName>
        <fullName evidence="6">Integrase catalytic domain-containing protein</fullName>
    </recommendedName>
</protein>
<dbReference type="InterPro" id="IPR025724">
    <property type="entry name" value="GAG-pre-integrase_dom"/>
</dbReference>
<dbReference type="InterPro" id="IPR036397">
    <property type="entry name" value="RNaseH_sf"/>
</dbReference>
<gene>
    <name evidence="7" type="ORF">Tci_055739</name>
</gene>